<organism evidence="1 2">
    <name type="scientific">Hygrophoropsis aurantiaca</name>
    <dbReference type="NCBI Taxonomy" id="72124"/>
    <lineage>
        <taxon>Eukaryota</taxon>
        <taxon>Fungi</taxon>
        <taxon>Dikarya</taxon>
        <taxon>Basidiomycota</taxon>
        <taxon>Agaricomycotina</taxon>
        <taxon>Agaricomycetes</taxon>
        <taxon>Agaricomycetidae</taxon>
        <taxon>Boletales</taxon>
        <taxon>Coniophorineae</taxon>
        <taxon>Hygrophoropsidaceae</taxon>
        <taxon>Hygrophoropsis</taxon>
    </lineage>
</organism>
<gene>
    <name evidence="1" type="ORF">BJ138DRAFT_373116</name>
</gene>
<proteinExistence type="predicted"/>
<dbReference type="EMBL" id="MU267830">
    <property type="protein sequence ID" value="KAH7908313.1"/>
    <property type="molecule type" value="Genomic_DNA"/>
</dbReference>
<accession>A0ACB8A5H0</accession>
<protein>
    <submittedName>
        <fullName evidence="1">Uncharacterized protein</fullName>
    </submittedName>
</protein>
<evidence type="ECO:0000313" key="2">
    <source>
        <dbReference type="Proteomes" id="UP000790377"/>
    </source>
</evidence>
<evidence type="ECO:0000313" key="1">
    <source>
        <dbReference type="EMBL" id="KAH7908313.1"/>
    </source>
</evidence>
<comment type="caution">
    <text evidence="1">The sequence shown here is derived from an EMBL/GenBank/DDBJ whole genome shotgun (WGS) entry which is preliminary data.</text>
</comment>
<keyword evidence="2" id="KW-1185">Reference proteome</keyword>
<reference evidence="1" key="1">
    <citation type="journal article" date="2021" name="New Phytol.">
        <title>Evolutionary innovations through gain and loss of genes in the ectomycorrhizal Boletales.</title>
        <authorList>
            <person name="Wu G."/>
            <person name="Miyauchi S."/>
            <person name="Morin E."/>
            <person name="Kuo A."/>
            <person name="Drula E."/>
            <person name="Varga T."/>
            <person name="Kohler A."/>
            <person name="Feng B."/>
            <person name="Cao Y."/>
            <person name="Lipzen A."/>
            <person name="Daum C."/>
            <person name="Hundley H."/>
            <person name="Pangilinan J."/>
            <person name="Johnson J."/>
            <person name="Barry K."/>
            <person name="LaButti K."/>
            <person name="Ng V."/>
            <person name="Ahrendt S."/>
            <person name="Min B."/>
            <person name="Choi I.G."/>
            <person name="Park H."/>
            <person name="Plett J.M."/>
            <person name="Magnuson J."/>
            <person name="Spatafora J.W."/>
            <person name="Nagy L.G."/>
            <person name="Henrissat B."/>
            <person name="Grigoriev I.V."/>
            <person name="Yang Z.L."/>
            <person name="Xu J."/>
            <person name="Martin F.M."/>
        </authorList>
    </citation>
    <scope>NUCLEOTIDE SEQUENCE</scope>
    <source>
        <strain evidence="1">ATCC 28755</strain>
    </source>
</reference>
<dbReference type="Proteomes" id="UP000790377">
    <property type="component" value="Unassembled WGS sequence"/>
</dbReference>
<sequence length="890" mass="97546">MTFLRATVNEDLMKILVTFSQKSILYWVETLSLLGAMDVVITMLRDAISWLKLFPTFPDDTLTLFKDTYRLALMFFDPISQSSLHVYHSALPLTPTNTLLRKYFQAELTGKFVVMDGLHPDWDGCVRAIDVGDLVHSVAFSPTDSVIASASAKHGAQLWNTTTGANIVSLGPPQKPSAPICFSPSGARMALAFESGLVAVWDASTAQPLINNKESHREPVTSVNFSPNNTTLASASRDKSIQLWEVETGETLHRLQHEDPVLCQAFSVNGRMIVSGCQGGLCSTWDVETGQLLRKLRGHNESVNSVAISGDGLFIASGSDDKAVRVWDSKTGVCVRTYAKGHKKGITDVRFTPDNTRVVSVCPKYVGSWLLSSRKSFDVLWSANDYIKKATSSLPMWYTKAFKLIPSRLAGYFHDVDMPEESLHLTVGFSSDSSSVAFSLQKAIIYSTSLARSIHNNPPSFNSSSADNTALAVSSDGSQVASGNAQGSIELWDPSLALKNWTEYSDYYQMKIQFIRSSPDGNRHISARLADLFLLGPRAEVIKKLSGFETGDTGCLYSADSSKYACWGDVVLNSNDDATALRVYKCSTGDRIFRVVVGKIQQVAVSTDGTLVGCAHDKGVLEVWDVSSGHSLHKFPCEAVWCIYFAPDNSKIAFGTPNGKVHLWDLRTGDSLAVIEHGADKITCIAFSPDSNHLAYGYGDGSLHVWFPLPTGLRHTVIPGSKESADPLAHILFSSDGTTINCRTFEGTFYTVKVPAELFETNSKSDDESAPSSSSGSVQCDICKLTVEESPSSTDCPNNSIAPNPHVEFTSDKTNVRDVMFRSDYEVRHDGWVYDGDRRILWLPPPFRPSAPYALKAYNDKLTIMTNASGGLFIDLAPMDYIYRKHDLAP</sequence>
<name>A0ACB8A5H0_9AGAM</name>